<dbReference type="KEGG" id="bsol:FSW04_22695"/>
<evidence type="ECO:0000259" key="4">
    <source>
        <dbReference type="PROSITE" id="PS50043"/>
    </source>
</evidence>
<proteinExistence type="predicted"/>
<feature type="domain" description="Response regulatory" evidence="5">
    <location>
        <begin position="33"/>
        <end position="148"/>
    </location>
</feature>
<reference evidence="6 7" key="1">
    <citation type="journal article" date="2018" name="J. Microbiol.">
        <title>Baekduia soli gen. nov., sp. nov., a novel bacterium isolated from the soil of Baekdu Mountain and proposal of a novel family name, Baekduiaceae fam. nov.</title>
        <authorList>
            <person name="An D.S."/>
            <person name="Siddiqi M.Z."/>
            <person name="Kim K.H."/>
            <person name="Yu H.S."/>
            <person name="Im W.T."/>
        </authorList>
    </citation>
    <scope>NUCLEOTIDE SEQUENCE [LARGE SCALE GENOMIC DNA]</scope>
    <source>
        <strain evidence="6 7">BR7-21</strain>
    </source>
</reference>
<dbReference type="InterPro" id="IPR001789">
    <property type="entry name" value="Sig_transdc_resp-reg_receiver"/>
</dbReference>
<dbReference type="InterPro" id="IPR011006">
    <property type="entry name" value="CheY-like_superfamily"/>
</dbReference>
<dbReference type="GO" id="GO:0003677">
    <property type="term" value="F:DNA binding"/>
    <property type="evidence" value="ECO:0007669"/>
    <property type="project" value="UniProtKB-KW"/>
</dbReference>
<dbReference type="CDD" id="cd06170">
    <property type="entry name" value="LuxR_C_like"/>
    <property type="match status" value="1"/>
</dbReference>
<feature type="domain" description="HTH luxR-type" evidence="4">
    <location>
        <begin position="178"/>
        <end position="241"/>
    </location>
</feature>
<name>A0A5B8UAU5_9ACTN</name>
<dbReference type="PANTHER" id="PTHR43214">
    <property type="entry name" value="TWO-COMPONENT RESPONSE REGULATOR"/>
    <property type="match status" value="1"/>
</dbReference>
<dbReference type="InterPro" id="IPR016032">
    <property type="entry name" value="Sig_transdc_resp-reg_C-effctor"/>
</dbReference>
<dbReference type="PANTHER" id="PTHR43214:SF43">
    <property type="entry name" value="TWO-COMPONENT RESPONSE REGULATOR"/>
    <property type="match status" value="1"/>
</dbReference>
<evidence type="ECO:0000259" key="5">
    <source>
        <dbReference type="PROSITE" id="PS50110"/>
    </source>
</evidence>
<evidence type="ECO:0000256" key="1">
    <source>
        <dbReference type="ARBA" id="ARBA00022553"/>
    </source>
</evidence>
<dbReference type="SUPFAM" id="SSF46894">
    <property type="entry name" value="C-terminal effector domain of the bipartite response regulators"/>
    <property type="match status" value="1"/>
</dbReference>
<feature type="modified residue" description="4-aspartylphosphate" evidence="3">
    <location>
        <position position="83"/>
    </location>
</feature>
<dbReference type="Gene3D" id="3.40.50.2300">
    <property type="match status" value="1"/>
</dbReference>
<dbReference type="CDD" id="cd17535">
    <property type="entry name" value="REC_NarL-like"/>
    <property type="match status" value="1"/>
</dbReference>
<organism evidence="6 7">
    <name type="scientific">Baekduia soli</name>
    <dbReference type="NCBI Taxonomy" id="496014"/>
    <lineage>
        <taxon>Bacteria</taxon>
        <taxon>Bacillati</taxon>
        <taxon>Actinomycetota</taxon>
        <taxon>Thermoleophilia</taxon>
        <taxon>Solirubrobacterales</taxon>
        <taxon>Baekduiaceae</taxon>
        <taxon>Baekduia</taxon>
    </lineage>
</organism>
<dbReference type="InterPro" id="IPR058245">
    <property type="entry name" value="NreC/VraR/RcsB-like_REC"/>
</dbReference>
<keyword evidence="2" id="KW-0238">DNA-binding</keyword>
<gene>
    <name evidence="6" type="ORF">FSW04_22695</name>
</gene>
<keyword evidence="7" id="KW-1185">Reference proteome</keyword>
<dbReference type="InterPro" id="IPR000792">
    <property type="entry name" value="Tscrpt_reg_LuxR_C"/>
</dbReference>
<dbReference type="SUPFAM" id="SSF52172">
    <property type="entry name" value="CheY-like"/>
    <property type="match status" value="1"/>
</dbReference>
<evidence type="ECO:0000313" key="7">
    <source>
        <dbReference type="Proteomes" id="UP000321805"/>
    </source>
</evidence>
<sequence>MEAAGQDGSGRDRDQEGLMGMEFKAESSEKTLRVIVADDDPLARRMLRDVLQQAGITVIADTGSGREAVELAAYYKPDVVVMDLIMPGMDGLAAMGEITRSAPDVKVVILTSSDDDEVGLMTLRAGAAGFLCKNVGIDSLPRALYCARDGEAVITRRLTMRLIEDLRLVRHDSAGLRPIRSDLTSREWEVLDLLCQNLSTDEIADRLVVSVETVRSHVKNVLRKLDVRSRREAVAAASRLRAGMLEDGLAAEE</sequence>
<dbReference type="PRINTS" id="PR00038">
    <property type="entry name" value="HTHLUXR"/>
</dbReference>
<dbReference type="PROSITE" id="PS50043">
    <property type="entry name" value="HTH_LUXR_2"/>
    <property type="match status" value="1"/>
</dbReference>
<protein>
    <submittedName>
        <fullName evidence="6">Response regulator transcription factor</fullName>
    </submittedName>
</protein>
<dbReference type="SMART" id="SM00448">
    <property type="entry name" value="REC"/>
    <property type="match status" value="1"/>
</dbReference>
<dbReference type="EMBL" id="CP042430">
    <property type="protein sequence ID" value="QEC50104.1"/>
    <property type="molecule type" value="Genomic_DNA"/>
</dbReference>
<dbReference type="GO" id="GO:0006355">
    <property type="term" value="P:regulation of DNA-templated transcription"/>
    <property type="evidence" value="ECO:0007669"/>
    <property type="project" value="InterPro"/>
</dbReference>
<keyword evidence="1 3" id="KW-0597">Phosphoprotein</keyword>
<dbReference type="OrthoDB" id="3821207at2"/>
<evidence type="ECO:0000256" key="3">
    <source>
        <dbReference type="PROSITE-ProRule" id="PRU00169"/>
    </source>
</evidence>
<dbReference type="AlphaFoldDB" id="A0A5B8UAU5"/>
<dbReference type="PROSITE" id="PS50110">
    <property type="entry name" value="RESPONSE_REGULATORY"/>
    <property type="match status" value="1"/>
</dbReference>
<dbReference type="SMART" id="SM00421">
    <property type="entry name" value="HTH_LUXR"/>
    <property type="match status" value="1"/>
</dbReference>
<dbReference type="InterPro" id="IPR039420">
    <property type="entry name" value="WalR-like"/>
</dbReference>
<dbReference type="Pfam" id="PF00072">
    <property type="entry name" value="Response_reg"/>
    <property type="match status" value="1"/>
</dbReference>
<evidence type="ECO:0000256" key="2">
    <source>
        <dbReference type="ARBA" id="ARBA00023125"/>
    </source>
</evidence>
<dbReference type="GO" id="GO:0000160">
    <property type="term" value="P:phosphorelay signal transduction system"/>
    <property type="evidence" value="ECO:0007669"/>
    <property type="project" value="InterPro"/>
</dbReference>
<dbReference type="Pfam" id="PF00196">
    <property type="entry name" value="GerE"/>
    <property type="match status" value="1"/>
</dbReference>
<evidence type="ECO:0000313" key="6">
    <source>
        <dbReference type="EMBL" id="QEC50104.1"/>
    </source>
</evidence>
<dbReference type="Proteomes" id="UP000321805">
    <property type="component" value="Chromosome"/>
</dbReference>
<accession>A0A5B8UAU5</accession>